<dbReference type="EMBL" id="BAABJR010000024">
    <property type="protein sequence ID" value="GAA5216182.1"/>
    <property type="molecule type" value="Genomic_DNA"/>
</dbReference>
<keyword evidence="3" id="KW-1185">Reference proteome</keyword>
<sequence length="80" mass="7998">MTAAALACGLPKLAISPASAVTTARRLPRLSLLAYARLRAATAAVILRVKLPGAPIAAALLAGAMRPARCPVCCTAVSAC</sequence>
<organism evidence="2 3">
    <name type="scientific">Streptomyces thinghirensis</name>
    <dbReference type="NCBI Taxonomy" id="551547"/>
    <lineage>
        <taxon>Bacteria</taxon>
        <taxon>Bacillati</taxon>
        <taxon>Actinomycetota</taxon>
        <taxon>Actinomycetes</taxon>
        <taxon>Kitasatosporales</taxon>
        <taxon>Streptomycetaceae</taxon>
        <taxon>Streptomyces</taxon>
    </lineage>
</organism>
<name>A0ABP9TCE4_9ACTN</name>
<accession>A0ABP9TCE4</accession>
<feature type="signal peptide" evidence="1">
    <location>
        <begin position="1"/>
        <end position="20"/>
    </location>
</feature>
<comment type="caution">
    <text evidence="2">The sequence shown here is derived from an EMBL/GenBank/DDBJ whole genome shotgun (WGS) entry which is preliminary data.</text>
</comment>
<proteinExistence type="predicted"/>
<dbReference type="Proteomes" id="UP001499878">
    <property type="component" value="Unassembled WGS sequence"/>
</dbReference>
<reference evidence="3" key="1">
    <citation type="journal article" date="2019" name="Int. J. Syst. Evol. Microbiol.">
        <title>The Global Catalogue of Microorganisms (GCM) 10K type strain sequencing project: providing services to taxonomists for standard genome sequencing and annotation.</title>
        <authorList>
            <consortium name="The Broad Institute Genomics Platform"/>
            <consortium name="The Broad Institute Genome Sequencing Center for Infectious Disease"/>
            <person name="Wu L."/>
            <person name="Ma J."/>
        </authorList>
    </citation>
    <scope>NUCLEOTIDE SEQUENCE [LARGE SCALE GENOMIC DNA]</scope>
    <source>
        <strain evidence="3">JCM 18306</strain>
    </source>
</reference>
<evidence type="ECO:0000313" key="3">
    <source>
        <dbReference type="Proteomes" id="UP001499878"/>
    </source>
</evidence>
<protein>
    <submittedName>
        <fullName evidence="2">Uncharacterized protein</fullName>
    </submittedName>
</protein>
<feature type="chain" id="PRO_5046775806" evidence="1">
    <location>
        <begin position="21"/>
        <end position="80"/>
    </location>
</feature>
<gene>
    <name evidence="2" type="ORF">GCM10023323_68190</name>
</gene>
<keyword evidence="1" id="KW-0732">Signal</keyword>
<evidence type="ECO:0000313" key="2">
    <source>
        <dbReference type="EMBL" id="GAA5216182.1"/>
    </source>
</evidence>
<evidence type="ECO:0000256" key="1">
    <source>
        <dbReference type="SAM" id="SignalP"/>
    </source>
</evidence>